<dbReference type="Pfam" id="PF10557">
    <property type="entry name" value="Cullin_Nedd8"/>
    <property type="match status" value="1"/>
</dbReference>
<dbReference type="Gene3D" id="1.20.1310.10">
    <property type="entry name" value="Cullin Repeats"/>
    <property type="match status" value="3"/>
</dbReference>
<evidence type="ECO:0000259" key="5">
    <source>
        <dbReference type="PROSITE" id="PS50069"/>
    </source>
</evidence>
<dbReference type="InterPro" id="IPR016159">
    <property type="entry name" value="Cullin_repeat-like_dom_sf"/>
</dbReference>
<dbReference type="SUPFAM" id="SSF47031">
    <property type="entry name" value="Second domain of FERM"/>
    <property type="match status" value="1"/>
</dbReference>
<dbReference type="SUPFAM" id="SSF74788">
    <property type="entry name" value="Cullin repeat-like"/>
    <property type="match status" value="1"/>
</dbReference>
<dbReference type="InterPro" id="IPR036388">
    <property type="entry name" value="WH-like_DNA-bd_sf"/>
</dbReference>
<feature type="domain" description="FERM" evidence="4">
    <location>
        <begin position="562"/>
        <end position="873"/>
    </location>
</feature>
<dbReference type="Pfam" id="PF00888">
    <property type="entry name" value="Cullin"/>
    <property type="match status" value="1"/>
</dbReference>
<dbReference type="GO" id="GO:0006511">
    <property type="term" value="P:ubiquitin-dependent protein catabolic process"/>
    <property type="evidence" value="ECO:0007669"/>
    <property type="project" value="InterPro"/>
</dbReference>
<dbReference type="InterPro" id="IPR059120">
    <property type="entry name" value="Cullin-like_AB"/>
</dbReference>
<dbReference type="FunFam" id="1.20.1310.10:FF:000003">
    <property type="entry name" value="Cullin 4A"/>
    <property type="match status" value="1"/>
</dbReference>
<dbReference type="FunFam" id="1.10.10.10:FF:000050">
    <property type="entry name" value="Cullin 4B"/>
    <property type="match status" value="1"/>
</dbReference>
<dbReference type="SMART" id="SM00884">
    <property type="entry name" value="Cullin_Nedd8"/>
    <property type="match status" value="1"/>
</dbReference>
<dbReference type="AlphaFoldDB" id="A0AAE1Z901"/>
<dbReference type="Gene3D" id="1.10.10.10">
    <property type="entry name" value="Winged helix-like DNA-binding domain superfamily/Winged helix DNA-binding domain"/>
    <property type="match status" value="1"/>
</dbReference>
<dbReference type="InterPro" id="IPR035963">
    <property type="entry name" value="FERM_2"/>
</dbReference>
<feature type="domain" description="Cullin family profile" evidence="5">
    <location>
        <begin position="254"/>
        <end position="484"/>
    </location>
</feature>
<sequence>MDRQLLILDPQNLQIWDLALKLFRENVITLEKVQSRLMCQILDEVHKERCGEAIDRQLLRTVIRMLVDLKLYDSIFLPEFLRKSQQLYTYEADLLTRQLNVPEYLLHVDKRIIEEEDRLVVYLDANSTRGLLISTLVSELLTRPLDHLLDNGLVTPLKTKQTSQLSLLFSLISRVPNGIDKLRTHFRNYIIQMGREMVENPTHDPEKDRAMIQNLLDSRDFLSEIIISCFSNDSSFMRVLQEAYEEFINQRPNKPAEFLAKYLDSHLRSGNKAQTEEELDKLMDKAMILFRFIDGKDIFEAFYTKELAKRLLLNKSASVDAEKAMLSKLKQECGPNYTRKMETMFQDIELSRQLSKNFRLSLPGAHAIELSVNVICPASWPPYPQTTANYPPEMVALREEFTRFYLSHHQGRKLMYEPSLGTCVVKAKFPTTPNLRKELQVSELQALVLLQFNQSDNAPITYMTIAENTGIEEKELKRTLLSLAAGKGQRVLIKTPGNLEIESDHQFIFNTEFRHRLTRIKFNQIQLKETEQEQVATEERVFADRVAHVDCCIVRIMKTRKTIDHNSLLSEVYKQLQFPLKASDIKKRIENLIERDYMKRDSNEGWLFLEPSVFIHKIISIYLTPNKRFCSSDIFFLTTNKYHCSSSLYPTVYFRIRFYIPIHCLNERVTQHIYYTQLRKNQIAFNLFCDSSVYLHLAAFALQAELGNAPTSFDSSASESYFRPELYFPEKFIKLWDNVELAYYTYIHHSSIRNTTAYLAEFHFIHLATKLNSDFNLHLYPVVKPTQKSRFSVWVGVSPNGFTLYKHFPDDWIVPTNRIKWNDVKRIYYDHHTVTVDLYSKACTRDFEMQRTLSARHLFGLITNMHFYQSIAEMSATHSSDLLHKIELGDYRELSV</sequence>
<dbReference type="InterPro" id="IPR018980">
    <property type="entry name" value="FERM_PH-like_C"/>
</dbReference>
<dbReference type="Pfam" id="PF26557">
    <property type="entry name" value="Cullin_AB"/>
    <property type="match status" value="1"/>
</dbReference>
<dbReference type="SUPFAM" id="SSF46785">
    <property type="entry name" value="Winged helix' DNA-binding domain"/>
    <property type="match status" value="1"/>
</dbReference>
<dbReference type="SUPFAM" id="SSF75632">
    <property type="entry name" value="Cullin homology domain"/>
    <property type="match status" value="1"/>
</dbReference>
<dbReference type="InterPro" id="IPR036390">
    <property type="entry name" value="WH_DNA-bd_sf"/>
</dbReference>
<dbReference type="InterPro" id="IPR014352">
    <property type="entry name" value="FERM/acyl-CoA-bd_prot_sf"/>
</dbReference>
<evidence type="ECO:0000256" key="2">
    <source>
        <dbReference type="PROSITE-ProRule" id="PRU00330"/>
    </source>
</evidence>
<dbReference type="PANTHER" id="PTHR11932">
    <property type="entry name" value="CULLIN"/>
    <property type="match status" value="1"/>
</dbReference>
<evidence type="ECO:0000313" key="6">
    <source>
        <dbReference type="EMBL" id="KAK4469335.1"/>
    </source>
</evidence>
<dbReference type="PROSITE" id="PS50069">
    <property type="entry name" value="CULLIN_2"/>
    <property type="match status" value="1"/>
</dbReference>
<dbReference type="InterPro" id="IPR001373">
    <property type="entry name" value="Cullin_N"/>
</dbReference>
<dbReference type="Pfam" id="PF00373">
    <property type="entry name" value="FERM_M"/>
    <property type="match status" value="1"/>
</dbReference>
<dbReference type="Proteomes" id="UP001292079">
    <property type="component" value="Unassembled WGS sequence"/>
</dbReference>
<dbReference type="InterPro" id="IPR019559">
    <property type="entry name" value="Cullin_neddylation_domain"/>
</dbReference>
<reference evidence="6" key="1">
    <citation type="submission" date="2022-04" db="EMBL/GenBank/DDBJ databases">
        <authorList>
            <person name="Xu L."/>
            <person name="Lv Z."/>
        </authorList>
    </citation>
    <scope>NUCLEOTIDE SEQUENCE</scope>
    <source>
        <strain evidence="6">LV_2022a</strain>
    </source>
</reference>
<dbReference type="PROSITE" id="PS50057">
    <property type="entry name" value="FERM_3"/>
    <property type="match status" value="1"/>
</dbReference>
<dbReference type="InterPro" id="IPR036317">
    <property type="entry name" value="Cullin_homology_sf"/>
</dbReference>
<dbReference type="SMART" id="SM00182">
    <property type="entry name" value="CULLIN"/>
    <property type="match status" value="1"/>
</dbReference>
<evidence type="ECO:0000256" key="1">
    <source>
        <dbReference type="ARBA" id="ARBA00006019"/>
    </source>
</evidence>
<dbReference type="InterPro" id="IPR016158">
    <property type="entry name" value="Cullin_homology"/>
</dbReference>
<dbReference type="GO" id="GO:0031625">
    <property type="term" value="F:ubiquitin protein ligase binding"/>
    <property type="evidence" value="ECO:0007669"/>
    <property type="project" value="InterPro"/>
</dbReference>
<dbReference type="InterPro" id="IPR045093">
    <property type="entry name" value="Cullin"/>
</dbReference>
<evidence type="ECO:0000256" key="3">
    <source>
        <dbReference type="RuleBase" id="RU003829"/>
    </source>
</evidence>
<dbReference type="InterPro" id="IPR011993">
    <property type="entry name" value="PH-like_dom_sf"/>
</dbReference>
<dbReference type="Pfam" id="PF09380">
    <property type="entry name" value="FERM_C"/>
    <property type="match status" value="1"/>
</dbReference>
<proteinExistence type="inferred from homology"/>
<dbReference type="InterPro" id="IPR000299">
    <property type="entry name" value="FERM_domain"/>
</dbReference>
<evidence type="ECO:0000313" key="7">
    <source>
        <dbReference type="Proteomes" id="UP001292079"/>
    </source>
</evidence>
<dbReference type="CDD" id="cd14473">
    <property type="entry name" value="FERM_B-lobe"/>
    <property type="match status" value="1"/>
</dbReference>
<dbReference type="SUPFAM" id="SSF50729">
    <property type="entry name" value="PH domain-like"/>
    <property type="match status" value="1"/>
</dbReference>
<protein>
    <recommendedName>
        <fullName evidence="8">Cullin family profile domain-containing protein</fullName>
    </recommendedName>
</protein>
<dbReference type="EMBL" id="JALJAT010000005">
    <property type="protein sequence ID" value="KAK4469335.1"/>
    <property type="molecule type" value="Genomic_DNA"/>
</dbReference>
<accession>A0AAE1Z901</accession>
<dbReference type="Gene3D" id="2.30.29.30">
    <property type="entry name" value="Pleckstrin-homology domain (PH domain)/Phosphotyrosine-binding domain (PTB)"/>
    <property type="match status" value="1"/>
</dbReference>
<dbReference type="Gene3D" id="3.30.230.130">
    <property type="entry name" value="Cullin, Chain C, Domain 2"/>
    <property type="match status" value="1"/>
</dbReference>
<comment type="similarity">
    <text evidence="1 2 3">Belongs to the cullin family.</text>
</comment>
<keyword evidence="7" id="KW-1185">Reference proteome</keyword>
<reference evidence="6" key="2">
    <citation type="journal article" date="2023" name="Infect Dis Poverty">
        <title>Chromosome-scale genome of the human blood fluke Schistosoma mekongi and its implications for public health.</title>
        <authorList>
            <person name="Zhou M."/>
            <person name="Xu L."/>
            <person name="Xu D."/>
            <person name="Chen W."/>
            <person name="Khan J."/>
            <person name="Hu Y."/>
            <person name="Huang H."/>
            <person name="Wei H."/>
            <person name="Zhang Y."/>
            <person name="Chusongsang P."/>
            <person name="Tanasarnprasert K."/>
            <person name="Hu X."/>
            <person name="Limpanont Y."/>
            <person name="Lv Z."/>
        </authorList>
    </citation>
    <scope>NUCLEOTIDE SEQUENCE</scope>
    <source>
        <strain evidence="6">LV_2022a</strain>
    </source>
</reference>
<evidence type="ECO:0000259" key="4">
    <source>
        <dbReference type="PROSITE" id="PS50057"/>
    </source>
</evidence>
<dbReference type="InterPro" id="IPR019748">
    <property type="entry name" value="FERM_central"/>
</dbReference>
<dbReference type="FunFam" id="1.20.1310.10:FF:000001">
    <property type="entry name" value="Cullin 3"/>
    <property type="match status" value="1"/>
</dbReference>
<comment type="caution">
    <text evidence="6">The sequence shown here is derived from an EMBL/GenBank/DDBJ whole genome shotgun (WGS) entry which is preliminary data.</text>
</comment>
<organism evidence="6 7">
    <name type="scientific">Schistosoma mekongi</name>
    <name type="common">Parasitic worm</name>
    <dbReference type="NCBI Taxonomy" id="38744"/>
    <lineage>
        <taxon>Eukaryota</taxon>
        <taxon>Metazoa</taxon>
        <taxon>Spiralia</taxon>
        <taxon>Lophotrochozoa</taxon>
        <taxon>Platyhelminthes</taxon>
        <taxon>Trematoda</taxon>
        <taxon>Digenea</taxon>
        <taxon>Strigeidida</taxon>
        <taxon>Schistosomatoidea</taxon>
        <taxon>Schistosomatidae</taxon>
        <taxon>Schistosoma</taxon>
    </lineage>
</organism>
<gene>
    <name evidence="6" type="ORF">MN116_006897</name>
</gene>
<evidence type="ECO:0008006" key="8">
    <source>
        <dbReference type="Google" id="ProtNLM"/>
    </source>
</evidence>
<name>A0AAE1Z901_SCHME</name>
<dbReference type="Gene3D" id="1.20.80.10">
    <property type="match status" value="1"/>
</dbReference>